<evidence type="ECO:0000313" key="3">
    <source>
        <dbReference type="EMBL" id="KAL3513842.1"/>
    </source>
</evidence>
<dbReference type="EMBL" id="JBJUIK010000011">
    <property type="protein sequence ID" value="KAL3513842.1"/>
    <property type="molecule type" value="Genomic_DNA"/>
</dbReference>
<dbReference type="PROSITE" id="PS50158">
    <property type="entry name" value="ZF_CCHC"/>
    <property type="match status" value="1"/>
</dbReference>
<comment type="caution">
    <text evidence="3">The sequence shown here is derived from an EMBL/GenBank/DDBJ whole genome shotgun (WGS) entry which is preliminary data.</text>
</comment>
<protein>
    <recommendedName>
        <fullName evidence="2">CCHC-type domain-containing protein</fullName>
    </recommendedName>
</protein>
<evidence type="ECO:0000256" key="1">
    <source>
        <dbReference type="PROSITE-ProRule" id="PRU00047"/>
    </source>
</evidence>
<dbReference type="InterPro" id="IPR001878">
    <property type="entry name" value="Znf_CCHC"/>
</dbReference>
<name>A0ABD2Z6W1_9GENT</name>
<accession>A0ABD2Z6W1</accession>
<organism evidence="3 4">
    <name type="scientific">Cinchona calisaya</name>
    <dbReference type="NCBI Taxonomy" id="153742"/>
    <lineage>
        <taxon>Eukaryota</taxon>
        <taxon>Viridiplantae</taxon>
        <taxon>Streptophyta</taxon>
        <taxon>Embryophyta</taxon>
        <taxon>Tracheophyta</taxon>
        <taxon>Spermatophyta</taxon>
        <taxon>Magnoliopsida</taxon>
        <taxon>eudicotyledons</taxon>
        <taxon>Gunneridae</taxon>
        <taxon>Pentapetalae</taxon>
        <taxon>asterids</taxon>
        <taxon>lamiids</taxon>
        <taxon>Gentianales</taxon>
        <taxon>Rubiaceae</taxon>
        <taxon>Cinchonoideae</taxon>
        <taxon>Cinchoneae</taxon>
        <taxon>Cinchona</taxon>
    </lineage>
</organism>
<dbReference type="InterPro" id="IPR025836">
    <property type="entry name" value="Zn_knuckle_CX2CX4HX4C"/>
</dbReference>
<dbReference type="Pfam" id="PF14392">
    <property type="entry name" value="zf-CCHC_4"/>
    <property type="match status" value="1"/>
</dbReference>
<dbReference type="GO" id="GO:0008270">
    <property type="term" value="F:zinc ion binding"/>
    <property type="evidence" value="ECO:0007669"/>
    <property type="project" value="UniProtKB-KW"/>
</dbReference>
<gene>
    <name evidence="3" type="ORF">ACH5RR_026559</name>
</gene>
<keyword evidence="4" id="KW-1185">Reference proteome</keyword>
<evidence type="ECO:0000259" key="2">
    <source>
        <dbReference type="PROSITE" id="PS50158"/>
    </source>
</evidence>
<reference evidence="3 4" key="1">
    <citation type="submission" date="2024-11" db="EMBL/GenBank/DDBJ databases">
        <title>A near-complete genome assembly of Cinchona calisaya.</title>
        <authorList>
            <person name="Lian D.C."/>
            <person name="Zhao X.W."/>
            <person name="Wei L."/>
        </authorList>
    </citation>
    <scope>NUCLEOTIDE SEQUENCE [LARGE SCALE GENOMIC DNA]</scope>
    <source>
        <tissue evidence="3">Nenye</tissue>
    </source>
</reference>
<keyword evidence="1" id="KW-0863">Zinc-finger</keyword>
<keyword evidence="1" id="KW-0479">Metal-binding</keyword>
<proteinExistence type="predicted"/>
<keyword evidence="1" id="KW-0862">Zinc</keyword>
<sequence>MEFKYEKCSDFCFICGIVGHEDKNCKKKGSNLGKENLFGSWMRTGSRLSLGTFEEGKGSKFAHVLERERAGGSSEKLKGPTGKRLEQKLGEDLVVKSFREGYVAEGEKL</sequence>
<feature type="domain" description="CCHC-type" evidence="2">
    <location>
        <begin position="12"/>
        <end position="27"/>
    </location>
</feature>
<evidence type="ECO:0000313" key="4">
    <source>
        <dbReference type="Proteomes" id="UP001630127"/>
    </source>
</evidence>
<dbReference type="AlphaFoldDB" id="A0ABD2Z6W1"/>
<dbReference type="Proteomes" id="UP001630127">
    <property type="component" value="Unassembled WGS sequence"/>
</dbReference>